<dbReference type="GO" id="GO:0006164">
    <property type="term" value="P:purine nucleotide biosynthetic process"/>
    <property type="evidence" value="ECO:0007669"/>
    <property type="project" value="TreeGrafter"/>
</dbReference>
<dbReference type="GO" id="GO:0006015">
    <property type="term" value="P:5-phosphoribose 1-diphosphate biosynthetic process"/>
    <property type="evidence" value="ECO:0007669"/>
    <property type="project" value="TreeGrafter"/>
</dbReference>
<reference evidence="4" key="1">
    <citation type="submission" date="2017-09" db="EMBL/GenBank/DDBJ databases">
        <title>Depth-based differentiation of microbial function through sediment-hosted aquifers and enrichment of novel symbionts in the deep terrestrial subsurface.</title>
        <authorList>
            <person name="Probst A.J."/>
            <person name="Ladd B."/>
            <person name="Jarett J.K."/>
            <person name="Geller-Mcgrath D.E."/>
            <person name="Sieber C.M.K."/>
            <person name="Emerson J.B."/>
            <person name="Anantharaman K."/>
            <person name="Thomas B.C."/>
            <person name="Malmstrom R."/>
            <person name="Stieglmeier M."/>
            <person name="Klingl A."/>
            <person name="Woyke T."/>
            <person name="Ryan C.M."/>
            <person name="Banfield J.F."/>
        </authorList>
    </citation>
    <scope>NUCLEOTIDE SEQUENCE [LARGE SCALE GENOMIC DNA]</scope>
</reference>
<dbReference type="InterPro" id="IPR000836">
    <property type="entry name" value="PRTase_dom"/>
</dbReference>
<dbReference type="Pfam" id="PF13793">
    <property type="entry name" value="Pribosyltran_N"/>
    <property type="match status" value="1"/>
</dbReference>
<dbReference type="InterPro" id="IPR029099">
    <property type="entry name" value="Pribosyltran_N"/>
</dbReference>
<sequence>MFKQDSFVFISGCGHHELDADVLERINKLSNSSYEFFTVQNGVFADNELDTLIPQYEVLANKNVVIMQSTYNLALKEELLSLIFACKYQYQAKSVTAILPFMLYRRQDHPERPIEIHRNLMMIKELKAVGLDNIVFIDIHSNITLENCHQEGIRAWNIDTSAAFRDFILQSLMECASHDQHCYVYSPDIGSIRRCLNLYTELCVGLKKNNFDTKILQLSVFPKIRRTTGQVEMITDEEVLKKIQTEFADYPIIFDDQLLQGAWVVMRDDEISTGGTANKVGRRLKELGVNTLLYCITHPVLAPGWKRIFFNNNPFSPNSIFFGNTRPRGYENSTFGLVTKVDVSYEVARSLLNIFREISPA</sequence>
<dbReference type="SMART" id="SM01400">
    <property type="entry name" value="Pribosyltran_N"/>
    <property type="match status" value="1"/>
</dbReference>
<dbReference type="PANTHER" id="PTHR10210">
    <property type="entry name" value="RIBOSE-PHOSPHATE DIPHOSPHOKINASE FAMILY MEMBER"/>
    <property type="match status" value="1"/>
</dbReference>
<feature type="domain" description="Ribose-phosphate pyrophosphokinase N-terminal" evidence="2">
    <location>
        <begin position="9"/>
        <end position="130"/>
    </location>
</feature>
<accession>A0A2M7VGP8</accession>
<dbReference type="GO" id="GO:0005737">
    <property type="term" value="C:cytoplasm"/>
    <property type="evidence" value="ECO:0007669"/>
    <property type="project" value="TreeGrafter"/>
</dbReference>
<dbReference type="GO" id="GO:0002189">
    <property type="term" value="C:ribose phosphate diphosphokinase complex"/>
    <property type="evidence" value="ECO:0007669"/>
    <property type="project" value="TreeGrafter"/>
</dbReference>
<evidence type="ECO:0000259" key="2">
    <source>
        <dbReference type="Pfam" id="PF13793"/>
    </source>
</evidence>
<dbReference type="InterPro" id="IPR029057">
    <property type="entry name" value="PRTase-like"/>
</dbReference>
<dbReference type="AlphaFoldDB" id="A0A2M7VGP8"/>
<name>A0A2M7VGP8_9BACT</name>
<dbReference type="Gene3D" id="3.40.50.2020">
    <property type="match status" value="2"/>
</dbReference>
<gene>
    <name evidence="3" type="ORF">COX77_00300</name>
</gene>
<dbReference type="Proteomes" id="UP000230405">
    <property type="component" value="Unassembled WGS sequence"/>
</dbReference>
<dbReference type="CDD" id="cd06223">
    <property type="entry name" value="PRTases_typeI"/>
    <property type="match status" value="1"/>
</dbReference>
<evidence type="ECO:0000313" key="3">
    <source>
        <dbReference type="EMBL" id="PIZ99868.1"/>
    </source>
</evidence>
<evidence type="ECO:0000256" key="1">
    <source>
        <dbReference type="ARBA" id="ARBA00022727"/>
    </source>
</evidence>
<evidence type="ECO:0000313" key="4">
    <source>
        <dbReference type="Proteomes" id="UP000230405"/>
    </source>
</evidence>
<organism evidence="3 4">
    <name type="scientific">Candidatus Komeilibacteria bacterium CG_4_10_14_0_2_um_filter_37_10</name>
    <dbReference type="NCBI Taxonomy" id="1974470"/>
    <lineage>
        <taxon>Bacteria</taxon>
        <taxon>Candidatus Komeiliibacteriota</taxon>
    </lineage>
</organism>
<comment type="caution">
    <text evidence="3">The sequence shown here is derived from an EMBL/GenBank/DDBJ whole genome shotgun (WGS) entry which is preliminary data.</text>
</comment>
<dbReference type="PANTHER" id="PTHR10210:SF45">
    <property type="entry name" value="RIBOSE-PHOSPHATE PYROPHOSPHOKINASE 3, CHLOROPLASTIC"/>
    <property type="match status" value="1"/>
</dbReference>
<protein>
    <recommendedName>
        <fullName evidence="2">Ribose-phosphate pyrophosphokinase N-terminal domain-containing protein</fullName>
    </recommendedName>
</protein>
<dbReference type="EMBL" id="PFPO01000006">
    <property type="protein sequence ID" value="PIZ99868.1"/>
    <property type="molecule type" value="Genomic_DNA"/>
</dbReference>
<dbReference type="InterPro" id="IPR005946">
    <property type="entry name" value="Rib-P_diPkinase"/>
</dbReference>
<dbReference type="SUPFAM" id="SSF53271">
    <property type="entry name" value="PRTase-like"/>
    <property type="match status" value="1"/>
</dbReference>
<proteinExistence type="predicted"/>
<dbReference type="GO" id="GO:0000287">
    <property type="term" value="F:magnesium ion binding"/>
    <property type="evidence" value="ECO:0007669"/>
    <property type="project" value="InterPro"/>
</dbReference>
<keyword evidence="1" id="KW-0545">Nucleotide biosynthesis</keyword>